<comment type="caution">
    <text evidence="22">The sequence shown here is derived from an EMBL/GenBank/DDBJ whole genome shotgun (WGS) entry which is preliminary data.</text>
</comment>
<dbReference type="Pfam" id="PF01256">
    <property type="entry name" value="Carb_kinase"/>
    <property type="match status" value="1"/>
</dbReference>
<feature type="binding site" evidence="17">
    <location>
        <position position="267"/>
    </location>
    <ligand>
        <name>(6S)-NADPHX</name>
        <dbReference type="ChEBI" id="CHEBI:64076"/>
    </ligand>
</feature>
<dbReference type="Pfam" id="PF03853">
    <property type="entry name" value="YjeF_N"/>
    <property type="match status" value="1"/>
</dbReference>
<reference evidence="22 23" key="1">
    <citation type="submission" date="2020-06" db="EMBL/GenBank/DDBJ databases">
        <title>Mogibacterium timidum strain W9173 genomic sequence.</title>
        <authorList>
            <person name="Wade W.G."/>
            <person name="Johnston C.D."/>
            <person name="Chen T."/>
            <person name="Dewhirst F.E."/>
        </authorList>
    </citation>
    <scope>NUCLEOTIDE SEQUENCE [LARGE SCALE GENOMIC DNA]</scope>
    <source>
        <strain evidence="22 23">W9173</strain>
    </source>
</reference>
<dbReference type="EMBL" id="JABXYR010000002">
    <property type="protein sequence ID" value="NWO23777.1"/>
    <property type="molecule type" value="Genomic_DNA"/>
</dbReference>
<comment type="similarity">
    <text evidence="18">Belongs to the NnrE/AIBP family.</text>
</comment>
<dbReference type="CDD" id="cd01171">
    <property type="entry name" value="YXKO-related"/>
    <property type="match status" value="1"/>
</dbReference>
<proteinExistence type="inferred from homology"/>
<comment type="caution">
    <text evidence="18">Lacks conserved residue(s) required for the propagation of feature annotation.</text>
</comment>
<evidence type="ECO:0000256" key="1">
    <source>
        <dbReference type="ARBA" id="ARBA00000013"/>
    </source>
</evidence>
<feature type="binding site" evidence="17">
    <location>
        <position position="381"/>
    </location>
    <ligand>
        <name>(6S)-NADPHX</name>
        <dbReference type="ChEBI" id="CHEBI:64076"/>
    </ligand>
</feature>
<dbReference type="GO" id="GO:0005524">
    <property type="term" value="F:ATP binding"/>
    <property type="evidence" value="ECO:0007669"/>
    <property type="project" value="UniProtKB-UniRule"/>
</dbReference>
<evidence type="ECO:0000256" key="2">
    <source>
        <dbReference type="ARBA" id="ARBA00000909"/>
    </source>
</evidence>
<keyword evidence="11 18" id="KW-0413">Isomerase</keyword>
<keyword evidence="5 18" id="KW-0479">Metal-binding</keyword>
<feature type="binding site" evidence="17">
    <location>
        <position position="451"/>
    </location>
    <ligand>
        <name>(6S)-NADPHX</name>
        <dbReference type="ChEBI" id="CHEBI:64076"/>
    </ligand>
</feature>
<evidence type="ECO:0000256" key="12">
    <source>
        <dbReference type="ARBA" id="ARBA00023239"/>
    </source>
</evidence>
<dbReference type="EC" id="5.1.99.6" evidence="19"/>
<dbReference type="HAMAP" id="MF_01965">
    <property type="entry name" value="NADHX_dehydratase"/>
    <property type="match status" value="1"/>
</dbReference>
<comment type="function">
    <text evidence="17">Catalyzes the dehydration of the S-form of NAD(P)HX at the expense of ADP, which is converted to AMP. Together with NAD(P)HX epimerase, which catalyzes the epimerization of the S- and R-forms, the enzyme allows the repair of both epimers of NAD(P)HX, a damaged form of NAD(P)H that is a result of enzymatic or heat-dependent hydration.</text>
</comment>
<dbReference type="InterPro" id="IPR000631">
    <property type="entry name" value="CARKD"/>
</dbReference>
<evidence type="ECO:0000256" key="19">
    <source>
        <dbReference type="PIRNR" id="PIRNR017184"/>
    </source>
</evidence>
<feature type="binding site" evidence="17">
    <location>
        <position position="450"/>
    </location>
    <ligand>
        <name>AMP</name>
        <dbReference type="ChEBI" id="CHEBI:456215"/>
    </ligand>
</feature>
<comment type="similarity">
    <text evidence="3 19">In the N-terminal section; belongs to the NnrE/AIBP family.</text>
</comment>
<keyword evidence="12 17" id="KW-0456">Lyase</keyword>
<evidence type="ECO:0000256" key="9">
    <source>
        <dbReference type="ARBA" id="ARBA00022958"/>
    </source>
</evidence>
<name>A0A7Y8VSM2_9FIRM</name>
<feature type="binding site" evidence="18">
    <location>
        <position position="164"/>
    </location>
    <ligand>
        <name>K(+)</name>
        <dbReference type="ChEBI" id="CHEBI:29103"/>
    </ligand>
</feature>
<dbReference type="PROSITE" id="PS51385">
    <property type="entry name" value="YJEF_N"/>
    <property type="match status" value="1"/>
</dbReference>
<evidence type="ECO:0000256" key="11">
    <source>
        <dbReference type="ARBA" id="ARBA00023235"/>
    </source>
</evidence>
<dbReference type="PANTHER" id="PTHR12592">
    <property type="entry name" value="ATP-DEPENDENT (S)-NAD(P)H-HYDRATE DEHYDRATASE FAMILY MEMBER"/>
    <property type="match status" value="1"/>
</dbReference>
<dbReference type="AlphaFoldDB" id="A0A7Y8VSM2"/>
<comment type="catalytic activity">
    <reaction evidence="15 17 19">
        <text>(6S)-NADHX + ADP = AMP + phosphate + NADH + H(+)</text>
        <dbReference type="Rhea" id="RHEA:32223"/>
        <dbReference type="ChEBI" id="CHEBI:15378"/>
        <dbReference type="ChEBI" id="CHEBI:43474"/>
        <dbReference type="ChEBI" id="CHEBI:57945"/>
        <dbReference type="ChEBI" id="CHEBI:64074"/>
        <dbReference type="ChEBI" id="CHEBI:456215"/>
        <dbReference type="ChEBI" id="CHEBI:456216"/>
        <dbReference type="EC" id="4.2.1.136"/>
    </reaction>
</comment>
<evidence type="ECO:0000313" key="23">
    <source>
        <dbReference type="Proteomes" id="UP000526307"/>
    </source>
</evidence>
<comment type="function">
    <text evidence="14 19">Bifunctional enzyme that catalyzes the epimerization of the S- and R-forms of NAD(P)HX and the dehydration of the S-form of NAD(P)HX at the expense of ADP, which is converted to AMP. This allows the repair of both epimers of NAD(P)HX, a damaged form of NAD(P)H that is a result of enzymatic or heat-dependent hydration.</text>
</comment>
<feature type="binding site" evidence="18">
    <location>
        <position position="58"/>
    </location>
    <ligand>
        <name>K(+)</name>
        <dbReference type="ChEBI" id="CHEBI:29103"/>
    </ligand>
</feature>
<evidence type="ECO:0000256" key="7">
    <source>
        <dbReference type="ARBA" id="ARBA00022840"/>
    </source>
</evidence>
<feature type="domain" description="YjeF N-terminal" evidence="21">
    <location>
        <begin position="9"/>
        <end position="218"/>
    </location>
</feature>
<feature type="binding site" evidence="17">
    <location>
        <position position="331"/>
    </location>
    <ligand>
        <name>(6S)-NADPHX</name>
        <dbReference type="ChEBI" id="CHEBI:64076"/>
    </ligand>
</feature>
<dbReference type="PROSITE" id="PS51383">
    <property type="entry name" value="YJEF_C_3"/>
    <property type="match status" value="1"/>
</dbReference>
<comment type="catalytic activity">
    <reaction evidence="16 17 19">
        <text>(6S)-NADPHX + ADP = AMP + phosphate + NADPH + H(+)</text>
        <dbReference type="Rhea" id="RHEA:32235"/>
        <dbReference type="ChEBI" id="CHEBI:15378"/>
        <dbReference type="ChEBI" id="CHEBI:43474"/>
        <dbReference type="ChEBI" id="CHEBI:57783"/>
        <dbReference type="ChEBI" id="CHEBI:64076"/>
        <dbReference type="ChEBI" id="CHEBI:456215"/>
        <dbReference type="ChEBI" id="CHEBI:456216"/>
        <dbReference type="EC" id="4.2.1.136"/>
    </reaction>
</comment>
<evidence type="ECO:0000256" key="8">
    <source>
        <dbReference type="ARBA" id="ARBA00022857"/>
    </source>
</evidence>
<dbReference type="SUPFAM" id="SSF64153">
    <property type="entry name" value="YjeF N-terminal domain-like"/>
    <property type="match status" value="1"/>
</dbReference>
<evidence type="ECO:0000256" key="10">
    <source>
        <dbReference type="ARBA" id="ARBA00023027"/>
    </source>
</evidence>
<dbReference type="GO" id="GO:0046496">
    <property type="term" value="P:nicotinamide nucleotide metabolic process"/>
    <property type="evidence" value="ECO:0007669"/>
    <property type="project" value="UniProtKB-UniRule"/>
</dbReference>
<evidence type="ECO:0000256" key="15">
    <source>
        <dbReference type="ARBA" id="ARBA00048238"/>
    </source>
</evidence>
<comment type="subunit">
    <text evidence="17">Homotetramer.</text>
</comment>
<gene>
    <name evidence="17" type="primary">nnrD</name>
    <name evidence="18" type="synonym">nnrE</name>
    <name evidence="22" type="ORF">HW270_06830</name>
</gene>
<dbReference type="NCBIfam" id="TIGR00197">
    <property type="entry name" value="yjeF_nterm"/>
    <property type="match status" value="1"/>
</dbReference>
<dbReference type="InterPro" id="IPR017953">
    <property type="entry name" value="Carbohydrate_kinase_pred_CS"/>
</dbReference>
<dbReference type="InterPro" id="IPR029056">
    <property type="entry name" value="Ribokinase-like"/>
</dbReference>
<evidence type="ECO:0000256" key="13">
    <source>
        <dbReference type="ARBA" id="ARBA00023268"/>
    </source>
</evidence>
<keyword evidence="7 17" id="KW-0067">ATP-binding</keyword>
<keyword evidence="13" id="KW-0511">Multifunctional enzyme</keyword>
<sequence length="505" mass="54724">MYALTAKAMSYMDEYTIDKGISGAVLMENAAGGLVDEIIARYPDKDTEILVVVGHGNNGADGLCAARWLLHLGYIVNVYFVGDRSKVSRAFTDQLRVLTSMSKSFRMYGLGSHDDMKVLQQRYDVIVDGIFGIGLNRRFGANFAKFIEYLNTKSGFKIAIDIPSGLNATTGGIMDAVFKADLTVAFGNYKTGMFFGAGRAVTGEVKLIDIGIIKSGYALIEDKLYICDRDFLEDTRHLALIPREERSHKGTFGSVGIVVGPNAMMGASMLAAKAAYRCGCGLVKVFCPNKYVGYFNVAIPETVVVPYKNDDISGAMTEFAKSVDVVLVGPGLKEDSTGRILVKQLLAMDIKMVIDAGALNIISKNLKPFRKRRAKCVITPHVGEMARLCDEDSKVVDKNKIGFIRKFSERYSVSMVVKSDVSLISLLSGSDQRLFLNILGNSGLATAGSGDVLAGTIASLIAQGNSLNNSLLYGVMIHGNAADKLDTGEDSRRKMMASDIVDKLF</sequence>
<accession>A0A7Y8VSM2</accession>
<dbReference type="GO" id="GO:0110051">
    <property type="term" value="P:metabolite repair"/>
    <property type="evidence" value="ECO:0007669"/>
    <property type="project" value="TreeGrafter"/>
</dbReference>
<keyword evidence="10 17" id="KW-0520">NAD</keyword>
<feature type="binding site" evidence="18">
    <location>
        <position position="128"/>
    </location>
    <ligand>
        <name>K(+)</name>
        <dbReference type="ChEBI" id="CHEBI:29103"/>
    </ligand>
</feature>
<evidence type="ECO:0000256" key="6">
    <source>
        <dbReference type="ARBA" id="ARBA00022741"/>
    </source>
</evidence>
<dbReference type="InterPro" id="IPR004443">
    <property type="entry name" value="YjeF_N_dom"/>
</dbReference>
<dbReference type="HAMAP" id="MF_01966">
    <property type="entry name" value="NADHX_epimerase"/>
    <property type="match status" value="1"/>
</dbReference>
<comment type="cofactor">
    <cofactor evidence="18 19">
        <name>K(+)</name>
        <dbReference type="ChEBI" id="CHEBI:29103"/>
    </cofactor>
    <text evidence="18 19">Binds 1 potassium ion per subunit.</text>
</comment>
<dbReference type="PANTHER" id="PTHR12592:SF0">
    <property type="entry name" value="ATP-DEPENDENT (S)-NAD(P)H-HYDRATE DEHYDRATASE"/>
    <property type="match status" value="1"/>
</dbReference>
<dbReference type="NCBIfam" id="TIGR00196">
    <property type="entry name" value="yjeF_cterm"/>
    <property type="match status" value="1"/>
</dbReference>
<dbReference type="RefSeq" id="WP_178978710.1">
    <property type="nucleotide sequence ID" value="NZ_JABXYR010000002.1"/>
</dbReference>
<evidence type="ECO:0000313" key="22">
    <source>
        <dbReference type="EMBL" id="NWO23777.1"/>
    </source>
</evidence>
<dbReference type="Gene3D" id="3.40.1190.20">
    <property type="match status" value="1"/>
</dbReference>
<comment type="catalytic activity">
    <reaction evidence="1 18 19">
        <text>(6R)-NADHX = (6S)-NADHX</text>
        <dbReference type="Rhea" id="RHEA:32215"/>
        <dbReference type="ChEBI" id="CHEBI:64074"/>
        <dbReference type="ChEBI" id="CHEBI:64075"/>
        <dbReference type="EC" id="5.1.99.6"/>
    </reaction>
</comment>
<evidence type="ECO:0000256" key="18">
    <source>
        <dbReference type="HAMAP-Rule" id="MF_01966"/>
    </source>
</evidence>
<dbReference type="InterPro" id="IPR036652">
    <property type="entry name" value="YjeF_N_dom_sf"/>
</dbReference>
<dbReference type="InterPro" id="IPR030677">
    <property type="entry name" value="Nnr"/>
</dbReference>
<keyword evidence="23" id="KW-1185">Reference proteome</keyword>
<feature type="binding site" evidence="18">
    <location>
        <position position="161"/>
    </location>
    <ligand>
        <name>(6S)-NADPHX</name>
        <dbReference type="ChEBI" id="CHEBI:64076"/>
    </ligand>
</feature>
<evidence type="ECO:0000256" key="16">
    <source>
        <dbReference type="ARBA" id="ARBA00049209"/>
    </source>
</evidence>
<evidence type="ECO:0000256" key="5">
    <source>
        <dbReference type="ARBA" id="ARBA00022723"/>
    </source>
</evidence>
<keyword evidence="9 18" id="KW-0630">Potassium</keyword>
<evidence type="ECO:0000256" key="3">
    <source>
        <dbReference type="ARBA" id="ARBA00006001"/>
    </source>
</evidence>
<comment type="catalytic activity">
    <reaction evidence="2 18 19">
        <text>(6R)-NADPHX = (6S)-NADPHX</text>
        <dbReference type="Rhea" id="RHEA:32227"/>
        <dbReference type="ChEBI" id="CHEBI:64076"/>
        <dbReference type="ChEBI" id="CHEBI:64077"/>
        <dbReference type="EC" id="5.1.99.6"/>
    </reaction>
</comment>
<organism evidence="22 23">
    <name type="scientific">Mogibacterium timidum</name>
    <dbReference type="NCBI Taxonomy" id="35519"/>
    <lineage>
        <taxon>Bacteria</taxon>
        <taxon>Bacillati</taxon>
        <taxon>Bacillota</taxon>
        <taxon>Clostridia</taxon>
        <taxon>Peptostreptococcales</taxon>
        <taxon>Anaerovoracaceae</taxon>
        <taxon>Mogibacterium</taxon>
    </lineage>
</organism>
<feature type="domain" description="YjeF C-terminal" evidence="20">
    <location>
        <begin position="232"/>
        <end position="505"/>
    </location>
</feature>
<evidence type="ECO:0000256" key="17">
    <source>
        <dbReference type="HAMAP-Rule" id="MF_01965"/>
    </source>
</evidence>
<dbReference type="GO" id="GO:0052855">
    <property type="term" value="F:ADP-dependent NAD(P)H-hydrate dehydratase activity"/>
    <property type="evidence" value="ECO:0007669"/>
    <property type="project" value="UniProtKB-UniRule"/>
</dbReference>
<dbReference type="EC" id="4.2.1.136" evidence="19"/>
<evidence type="ECO:0000259" key="21">
    <source>
        <dbReference type="PROSITE" id="PS51385"/>
    </source>
</evidence>
<feature type="binding site" evidence="17">
    <location>
        <begin position="418"/>
        <end position="422"/>
    </location>
    <ligand>
        <name>AMP</name>
        <dbReference type="ChEBI" id="CHEBI:456215"/>
    </ligand>
</feature>
<protein>
    <recommendedName>
        <fullName evidence="19">Bifunctional NAD(P)H-hydrate repair enzyme</fullName>
    </recommendedName>
    <alternativeName>
        <fullName evidence="19">Nicotinamide nucleotide repair protein</fullName>
    </alternativeName>
    <domain>
        <recommendedName>
            <fullName evidence="19">ADP-dependent (S)-NAD(P)H-hydrate dehydratase</fullName>
            <ecNumber evidence="19">4.2.1.136</ecNumber>
        </recommendedName>
        <alternativeName>
            <fullName evidence="19">ADP-dependent NAD(P)HX dehydratase</fullName>
        </alternativeName>
    </domain>
    <domain>
        <recommendedName>
            <fullName evidence="19">NAD(P)H-hydrate epimerase</fullName>
            <ecNumber evidence="19">5.1.99.6</ecNumber>
        </recommendedName>
    </domain>
</protein>
<dbReference type="GO" id="GO:0046872">
    <property type="term" value="F:metal ion binding"/>
    <property type="evidence" value="ECO:0007669"/>
    <property type="project" value="UniProtKB-UniRule"/>
</dbReference>
<comment type="similarity">
    <text evidence="4 19">In the C-terminal section; belongs to the NnrD/CARKD family.</text>
</comment>
<keyword evidence="6 17" id="KW-0547">Nucleotide-binding</keyword>
<comment type="function">
    <text evidence="18">Catalyzes the epimerization of the S- and R-forms of NAD(P)HX, a damaged form of NAD(P)H that is a result of enzymatic or heat-dependent hydration. This is a prerequisite for the S-specific NAD(P)H-hydrate dehydratase to allow the repair of both epimers of NAD(P)HX.</text>
</comment>
<dbReference type="SUPFAM" id="SSF53613">
    <property type="entry name" value="Ribokinase-like"/>
    <property type="match status" value="1"/>
</dbReference>
<evidence type="ECO:0000259" key="20">
    <source>
        <dbReference type="PROSITE" id="PS51383"/>
    </source>
</evidence>
<evidence type="ECO:0000256" key="4">
    <source>
        <dbReference type="ARBA" id="ARBA00009524"/>
    </source>
</evidence>
<feature type="binding site" evidence="18">
    <location>
        <begin position="132"/>
        <end position="138"/>
    </location>
    <ligand>
        <name>(6S)-NADPHX</name>
        <dbReference type="ChEBI" id="CHEBI:64076"/>
    </ligand>
</feature>
<dbReference type="GO" id="GO:0052856">
    <property type="term" value="F:NAD(P)HX epimerase activity"/>
    <property type="evidence" value="ECO:0007669"/>
    <property type="project" value="UniProtKB-UniRule"/>
</dbReference>
<feature type="binding site" evidence="18">
    <location>
        <begin position="57"/>
        <end position="61"/>
    </location>
    <ligand>
        <name>(6S)-NADPHX</name>
        <dbReference type="ChEBI" id="CHEBI:64076"/>
    </ligand>
</feature>
<dbReference type="Proteomes" id="UP000526307">
    <property type="component" value="Unassembled WGS sequence"/>
</dbReference>
<dbReference type="PIRSF" id="PIRSF017184">
    <property type="entry name" value="Nnr"/>
    <property type="match status" value="1"/>
</dbReference>
<evidence type="ECO:0000256" key="14">
    <source>
        <dbReference type="ARBA" id="ARBA00025153"/>
    </source>
</evidence>
<comment type="cofactor">
    <cofactor evidence="17">
        <name>Mg(2+)</name>
        <dbReference type="ChEBI" id="CHEBI:18420"/>
    </cofactor>
</comment>
<keyword evidence="8 17" id="KW-0521">NADP</keyword>
<dbReference type="PROSITE" id="PS01050">
    <property type="entry name" value="YJEF_C_2"/>
    <property type="match status" value="1"/>
</dbReference>
<dbReference type="Gene3D" id="3.40.50.10260">
    <property type="entry name" value="YjeF N-terminal domain"/>
    <property type="match status" value="1"/>
</dbReference>
<comment type="similarity">
    <text evidence="17">Belongs to the NnrD/CARKD family.</text>
</comment>